<keyword evidence="1" id="KW-0805">Transcription regulation</keyword>
<name>A0AAE3R2I7_9BACT</name>
<dbReference type="SUPFAM" id="SSF46785">
    <property type="entry name" value="Winged helix' DNA-binding domain"/>
    <property type="match status" value="1"/>
</dbReference>
<accession>A0AAE3R2I7</accession>
<proteinExistence type="predicted"/>
<dbReference type="Pfam" id="PF01638">
    <property type="entry name" value="HxlR"/>
    <property type="match status" value="1"/>
</dbReference>
<protein>
    <submittedName>
        <fullName evidence="5">Helix-turn-helix domain-containing protein</fullName>
    </submittedName>
</protein>
<dbReference type="Proteomes" id="UP001232063">
    <property type="component" value="Unassembled WGS sequence"/>
</dbReference>
<dbReference type="Gene3D" id="1.10.10.10">
    <property type="entry name" value="Winged helix-like DNA-binding domain superfamily/Winged helix DNA-binding domain"/>
    <property type="match status" value="1"/>
</dbReference>
<sequence length="115" mass="13347">MNCPVRHVLDRFGDKWSVLILIMLDEKGTLRFNALHHTIPDISQKMLTVTLRTLEADGLITRKIYPEIPPRVEYQLTEMGSSLIPYIDGLAKWALQNMPHILRSRDQYNNKVAFN</sequence>
<evidence type="ECO:0000259" key="4">
    <source>
        <dbReference type="PROSITE" id="PS51118"/>
    </source>
</evidence>
<reference evidence="5" key="1">
    <citation type="submission" date="2023-05" db="EMBL/GenBank/DDBJ databases">
        <authorList>
            <person name="Zhang X."/>
        </authorList>
    </citation>
    <scope>NUCLEOTIDE SEQUENCE</scope>
    <source>
        <strain evidence="5">BD1B2-1</strain>
    </source>
</reference>
<dbReference type="InterPro" id="IPR036390">
    <property type="entry name" value="WH_DNA-bd_sf"/>
</dbReference>
<dbReference type="AlphaFoldDB" id="A0AAE3R2I7"/>
<dbReference type="GO" id="GO:0003677">
    <property type="term" value="F:DNA binding"/>
    <property type="evidence" value="ECO:0007669"/>
    <property type="project" value="UniProtKB-KW"/>
</dbReference>
<evidence type="ECO:0000313" key="5">
    <source>
        <dbReference type="EMBL" id="MDJ1500427.1"/>
    </source>
</evidence>
<dbReference type="EMBL" id="JASJOU010000002">
    <property type="protein sequence ID" value="MDJ1500427.1"/>
    <property type="molecule type" value="Genomic_DNA"/>
</dbReference>
<keyword evidence="3" id="KW-0804">Transcription</keyword>
<evidence type="ECO:0000256" key="2">
    <source>
        <dbReference type="ARBA" id="ARBA00023125"/>
    </source>
</evidence>
<evidence type="ECO:0000313" key="6">
    <source>
        <dbReference type="Proteomes" id="UP001232063"/>
    </source>
</evidence>
<keyword evidence="2" id="KW-0238">DNA-binding</keyword>
<gene>
    <name evidence="5" type="ORF">QNI22_07215</name>
</gene>
<dbReference type="PANTHER" id="PTHR33204:SF39">
    <property type="entry name" value="TRANSCRIPTIONAL REGULATORY PROTEIN"/>
    <property type="match status" value="1"/>
</dbReference>
<dbReference type="InterPro" id="IPR036388">
    <property type="entry name" value="WH-like_DNA-bd_sf"/>
</dbReference>
<comment type="caution">
    <text evidence="5">The sequence shown here is derived from an EMBL/GenBank/DDBJ whole genome shotgun (WGS) entry which is preliminary data.</text>
</comment>
<dbReference type="PANTHER" id="PTHR33204">
    <property type="entry name" value="TRANSCRIPTIONAL REGULATOR, MARR FAMILY"/>
    <property type="match status" value="1"/>
</dbReference>
<dbReference type="InterPro" id="IPR002577">
    <property type="entry name" value="HTH_HxlR"/>
</dbReference>
<dbReference type="PROSITE" id="PS51118">
    <property type="entry name" value="HTH_HXLR"/>
    <property type="match status" value="1"/>
</dbReference>
<evidence type="ECO:0000256" key="1">
    <source>
        <dbReference type="ARBA" id="ARBA00023015"/>
    </source>
</evidence>
<organism evidence="5 6">
    <name type="scientific">Xanthocytophaga agilis</name>
    <dbReference type="NCBI Taxonomy" id="3048010"/>
    <lineage>
        <taxon>Bacteria</taxon>
        <taxon>Pseudomonadati</taxon>
        <taxon>Bacteroidota</taxon>
        <taxon>Cytophagia</taxon>
        <taxon>Cytophagales</taxon>
        <taxon>Rhodocytophagaceae</taxon>
        <taxon>Xanthocytophaga</taxon>
    </lineage>
</organism>
<dbReference type="RefSeq" id="WP_314509958.1">
    <property type="nucleotide sequence ID" value="NZ_JASJOU010000002.1"/>
</dbReference>
<keyword evidence="6" id="KW-1185">Reference proteome</keyword>
<feature type="domain" description="HTH hxlR-type" evidence="4">
    <location>
        <begin position="3"/>
        <end position="102"/>
    </location>
</feature>
<evidence type="ECO:0000256" key="3">
    <source>
        <dbReference type="ARBA" id="ARBA00023163"/>
    </source>
</evidence>